<evidence type="ECO:0000313" key="4">
    <source>
        <dbReference type="Proteomes" id="UP000573603"/>
    </source>
</evidence>
<dbReference type="InterPro" id="IPR006115">
    <property type="entry name" value="6PGDH_NADP-bd"/>
</dbReference>
<dbReference type="Gene3D" id="3.40.50.880">
    <property type="match status" value="1"/>
</dbReference>
<accession>A0A8H4ZQC7</accession>
<comment type="caution">
    <text evidence="3">The sequence shown here is derived from an EMBL/GenBank/DDBJ whole genome shotgun (WGS) entry which is preliminary data.</text>
</comment>
<organism evidence="3 4">
    <name type="scientific">Fusarium anthophilum</name>
    <dbReference type="NCBI Taxonomy" id="48485"/>
    <lineage>
        <taxon>Eukaryota</taxon>
        <taxon>Fungi</taxon>
        <taxon>Dikarya</taxon>
        <taxon>Ascomycota</taxon>
        <taxon>Pezizomycotina</taxon>
        <taxon>Sordariomycetes</taxon>
        <taxon>Hypocreomycetidae</taxon>
        <taxon>Hypocreales</taxon>
        <taxon>Nectriaceae</taxon>
        <taxon>Fusarium</taxon>
        <taxon>Fusarium fujikuroi species complex</taxon>
    </lineage>
</organism>
<dbReference type="InterPro" id="IPR051265">
    <property type="entry name" value="HIBADH-related_NP60_sf"/>
</dbReference>
<comment type="similarity">
    <text evidence="1">Belongs to the HIBADH-related family. NP60 subfamily.</text>
</comment>
<feature type="domain" description="6-phosphogluconate dehydrogenase NADP-binding" evidence="2">
    <location>
        <begin position="7"/>
        <end position="158"/>
    </location>
</feature>
<dbReference type="Proteomes" id="UP000573603">
    <property type="component" value="Unassembled WGS sequence"/>
</dbReference>
<evidence type="ECO:0000259" key="2">
    <source>
        <dbReference type="Pfam" id="PF03446"/>
    </source>
</evidence>
<protein>
    <recommendedName>
        <fullName evidence="2">6-phosphogluconate dehydrogenase NADP-binding domain-containing protein</fullName>
    </recommendedName>
</protein>
<dbReference type="Pfam" id="PF03446">
    <property type="entry name" value="NAD_binding_2"/>
    <property type="match status" value="1"/>
</dbReference>
<dbReference type="EMBL" id="JABEVY010000084">
    <property type="protein sequence ID" value="KAF5250769.1"/>
    <property type="molecule type" value="Genomic_DNA"/>
</dbReference>
<dbReference type="PANTHER" id="PTHR43580:SF3">
    <property type="entry name" value="6-PHOSPHOGLUCONATE DEHYDROGENASE FAMILY PROTEIN (AFU_ORTHOLOGUE AFUA_2G11600)"/>
    <property type="match status" value="1"/>
</dbReference>
<evidence type="ECO:0000313" key="3">
    <source>
        <dbReference type="EMBL" id="KAF5250769.1"/>
    </source>
</evidence>
<proteinExistence type="inferred from homology"/>
<dbReference type="InterPro" id="IPR029062">
    <property type="entry name" value="Class_I_gatase-like"/>
</dbReference>
<gene>
    <name evidence="3" type="ORF">FANTH_4041</name>
</gene>
<dbReference type="SUPFAM" id="SSF52317">
    <property type="entry name" value="Class I glutamine amidotransferase-like"/>
    <property type="match status" value="1"/>
</dbReference>
<sequence>MAPQLLWIGLGNMGHGMCLNLVQKGSLVTQLLIYNRTQKRCDEFVTQVGSANAKTCTSLQEGVGSSDIIFSCLKSDSAVENIYESMVKEGDVRGKLFVECSTISPELVDKIAKLMLYHGAEFVSSPVFGPPQMANSGTLIFTTAGTKSSIQKMCPYIKGVMGSDEISFEDEPHSNASKFKLIGNAFALNAITQIAESLTLAEKSGISPAMVNKFADVMYGGIYSVYSGRMLSSEYWTRSEPYASADIAMKDIKHLLGLGKEANMELKNAKTGLGYLKMAMEKSPGDQVDVSAIYGAVQTAVPYAAFKEAGFKVQFATETGRTPECDKRMMEGITGKLLGAKAAVVNEYKAMLESDEARHPLSWTAPGFSLDEYNLVLFPGGHDKAVRQIIDSEEVHKLMLDYFPKTKKPSNKAVGAICHGVMVLSSAKGSDGKSVLHDCTTTTLPGFFESSVYWATRAFLGDYYKTYGAGSENTEDSVRHSLVDDSQQFKGSYSFNAFVVKDDEYNYVSARLPGDADLFAKASVDLVRESQ</sequence>
<dbReference type="InterPro" id="IPR032633">
    <property type="entry name" value="ThiJ-like"/>
</dbReference>
<dbReference type="InterPro" id="IPR013328">
    <property type="entry name" value="6PGD_dom2"/>
</dbReference>
<dbReference type="Gene3D" id="1.10.1040.10">
    <property type="entry name" value="N-(1-d-carboxylethyl)-l-norvaline Dehydrogenase, domain 2"/>
    <property type="match status" value="1"/>
</dbReference>
<dbReference type="SUPFAM" id="SSF51735">
    <property type="entry name" value="NAD(P)-binding Rossmann-fold domains"/>
    <property type="match status" value="1"/>
</dbReference>
<name>A0A8H4ZQC7_9HYPO</name>
<keyword evidence="4" id="KW-1185">Reference proteome</keyword>
<dbReference type="InterPro" id="IPR008927">
    <property type="entry name" value="6-PGluconate_DH-like_C_sf"/>
</dbReference>
<evidence type="ECO:0000256" key="1">
    <source>
        <dbReference type="ARBA" id="ARBA00007598"/>
    </source>
</evidence>
<dbReference type="Pfam" id="PF17124">
    <property type="entry name" value="ThiJ_like"/>
    <property type="match status" value="1"/>
</dbReference>
<dbReference type="GO" id="GO:0050661">
    <property type="term" value="F:NADP binding"/>
    <property type="evidence" value="ECO:0007669"/>
    <property type="project" value="InterPro"/>
</dbReference>
<dbReference type="InterPro" id="IPR036291">
    <property type="entry name" value="NAD(P)-bd_dom_sf"/>
</dbReference>
<dbReference type="Gene3D" id="3.40.50.720">
    <property type="entry name" value="NAD(P)-binding Rossmann-like Domain"/>
    <property type="match status" value="1"/>
</dbReference>
<dbReference type="PANTHER" id="PTHR43580">
    <property type="entry name" value="OXIDOREDUCTASE GLYR1-RELATED"/>
    <property type="match status" value="1"/>
</dbReference>
<dbReference type="SUPFAM" id="SSF48179">
    <property type="entry name" value="6-phosphogluconate dehydrogenase C-terminal domain-like"/>
    <property type="match status" value="1"/>
</dbReference>
<reference evidence="3 4" key="1">
    <citation type="journal article" date="2020" name="BMC Genomics">
        <title>Correction to: Identification and distribution of gene clusters required for synthesis of sphingolipid metabolism inhibitors in diverse species of the filamentous fungus Fusarium.</title>
        <authorList>
            <person name="Kim H.S."/>
            <person name="Lohmar J.M."/>
            <person name="Busman M."/>
            <person name="Brown D.W."/>
            <person name="Naumann T.A."/>
            <person name="Divon H.H."/>
            <person name="Lysoe E."/>
            <person name="Uhlig S."/>
            <person name="Proctor R.H."/>
        </authorList>
    </citation>
    <scope>NUCLEOTIDE SEQUENCE [LARGE SCALE GENOMIC DNA]</scope>
    <source>
        <strain evidence="3 4">NRRL 25214</strain>
    </source>
</reference>
<dbReference type="AlphaFoldDB" id="A0A8H4ZQC7"/>